<dbReference type="PROSITE" id="PS50885">
    <property type="entry name" value="HAMP"/>
    <property type="match status" value="1"/>
</dbReference>
<feature type="domain" description="HAMP" evidence="7">
    <location>
        <begin position="203"/>
        <end position="255"/>
    </location>
</feature>
<dbReference type="CDD" id="cd06225">
    <property type="entry name" value="HAMP"/>
    <property type="match status" value="1"/>
</dbReference>
<dbReference type="STRING" id="159292.SAMN05192546_104167"/>
<evidence type="ECO:0000256" key="2">
    <source>
        <dbReference type="ARBA" id="ARBA00029447"/>
    </source>
</evidence>
<gene>
    <name evidence="8" type="ORF">SAMN05192546_104167</name>
</gene>
<feature type="compositionally biased region" description="Polar residues" evidence="4">
    <location>
        <begin position="298"/>
        <end position="307"/>
    </location>
</feature>
<keyword evidence="5" id="KW-0472">Membrane</keyword>
<dbReference type="EMBL" id="FNPV01000004">
    <property type="protein sequence ID" value="SDY76879.1"/>
    <property type="molecule type" value="Genomic_DNA"/>
</dbReference>
<feature type="transmembrane region" description="Helical" evidence="5">
    <location>
        <begin position="182"/>
        <end position="201"/>
    </location>
</feature>
<evidence type="ECO:0000259" key="7">
    <source>
        <dbReference type="PROSITE" id="PS50885"/>
    </source>
</evidence>
<organism evidence="8 9">
    <name type="scientific">Tindallia californiensis</name>
    <dbReference type="NCBI Taxonomy" id="159292"/>
    <lineage>
        <taxon>Bacteria</taxon>
        <taxon>Bacillati</taxon>
        <taxon>Bacillota</taxon>
        <taxon>Clostridia</taxon>
        <taxon>Peptostreptococcales</taxon>
        <taxon>Tindalliaceae</taxon>
        <taxon>Tindallia</taxon>
    </lineage>
</organism>
<dbReference type="Proteomes" id="UP000199230">
    <property type="component" value="Unassembled WGS sequence"/>
</dbReference>
<evidence type="ECO:0000256" key="3">
    <source>
        <dbReference type="PROSITE-ProRule" id="PRU00284"/>
    </source>
</evidence>
<evidence type="ECO:0000313" key="8">
    <source>
        <dbReference type="EMBL" id="SDY76879.1"/>
    </source>
</evidence>
<dbReference type="GO" id="GO:0016020">
    <property type="term" value="C:membrane"/>
    <property type="evidence" value="ECO:0007669"/>
    <property type="project" value="InterPro"/>
</dbReference>
<keyword evidence="1 3" id="KW-0807">Transducer</keyword>
<evidence type="ECO:0000256" key="5">
    <source>
        <dbReference type="SAM" id="Phobius"/>
    </source>
</evidence>
<dbReference type="InterPro" id="IPR004090">
    <property type="entry name" value="Chemotax_Me-accpt_rcpt"/>
</dbReference>
<dbReference type="PANTHER" id="PTHR32089">
    <property type="entry name" value="METHYL-ACCEPTING CHEMOTAXIS PROTEIN MCPB"/>
    <property type="match status" value="1"/>
</dbReference>
<dbReference type="Pfam" id="PF00015">
    <property type="entry name" value="MCPsignal"/>
    <property type="match status" value="1"/>
</dbReference>
<accession>A0A1H3ML93</accession>
<dbReference type="PRINTS" id="PR00260">
    <property type="entry name" value="CHEMTRNSDUCR"/>
</dbReference>
<reference evidence="8 9" key="1">
    <citation type="submission" date="2016-10" db="EMBL/GenBank/DDBJ databases">
        <authorList>
            <person name="de Groot N.N."/>
        </authorList>
    </citation>
    <scope>NUCLEOTIDE SEQUENCE [LARGE SCALE GENOMIC DNA]</scope>
    <source>
        <strain evidence="8 9">APO</strain>
    </source>
</reference>
<proteinExistence type="inferred from homology"/>
<feature type="compositionally biased region" description="Low complexity" evidence="4">
    <location>
        <begin position="271"/>
        <end position="286"/>
    </location>
</feature>
<dbReference type="Pfam" id="PF00672">
    <property type="entry name" value="HAMP"/>
    <property type="match status" value="1"/>
</dbReference>
<dbReference type="PANTHER" id="PTHR32089:SF112">
    <property type="entry name" value="LYSOZYME-LIKE PROTEIN-RELATED"/>
    <property type="match status" value="1"/>
</dbReference>
<name>A0A1H3ML93_9FIRM</name>
<evidence type="ECO:0000313" key="9">
    <source>
        <dbReference type="Proteomes" id="UP000199230"/>
    </source>
</evidence>
<dbReference type="SMART" id="SM00283">
    <property type="entry name" value="MA"/>
    <property type="match status" value="1"/>
</dbReference>
<feature type="compositionally biased region" description="Polar residues" evidence="4">
    <location>
        <begin position="325"/>
        <end position="338"/>
    </location>
</feature>
<dbReference type="CDD" id="cd11386">
    <property type="entry name" value="MCP_signal"/>
    <property type="match status" value="1"/>
</dbReference>
<keyword evidence="9" id="KW-1185">Reference proteome</keyword>
<dbReference type="OrthoDB" id="9804712at2"/>
<dbReference type="InterPro" id="IPR004089">
    <property type="entry name" value="MCPsignal_dom"/>
</dbReference>
<feature type="region of interest" description="Disordered" evidence="4">
    <location>
        <begin position="325"/>
        <end position="347"/>
    </location>
</feature>
<evidence type="ECO:0000256" key="4">
    <source>
        <dbReference type="SAM" id="MobiDB-lite"/>
    </source>
</evidence>
<dbReference type="Gene3D" id="1.10.287.950">
    <property type="entry name" value="Methyl-accepting chemotaxis protein"/>
    <property type="match status" value="1"/>
</dbReference>
<dbReference type="GO" id="GO:0007165">
    <property type="term" value="P:signal transduction"/>
    <property type="evidence" value="ECO:0007669"/>
    <property type="project" value="UniProtKB-KW"/>
</dbReference>
<evidence type="ECO:0000259" key="6">
    <source>
        <dbReference type="PROSITE" id="PS50111"/>
    </source>
</evidence>
<dbReference type="RefSeq" id="WP_093312689.1">
    <property type="nucleotide sequence ID" value="NZ_FNPV01000004.1"/>
</dbReference>
<keyword evidence="5" id="KW-0812">Transmembrane</keyword>
<keyword evidence="5" id="KW-1133">Transmembrane helix</keyword>
<dbReference type="PROSITE" id="PS50111">
    <property type="entry name" value="CHEMOTAXIS_TRANSDUC_2"/>
    <property type="match status" value="1"/>
</dbReference>
<dbReference type="SMART" id="SM00304">
    <property type="entry name" value="HAMP"/>
    <property type="match status" value="1"/>
</dbReference>
<dbReference type="SUPFAM" id="SSF58104">
    <property type="entry name" value="Methyl-accepting chemotaxis protein (MCP) signaling domain"/>
    <property type="match status" value="1"/>
</dbReference>
<dbReference type="Gene3D" id="6.10.340.10">
    <property type="match status" value="1"/>
</dbReference>
<evidence type="ECO:0000256" key="1">
    <source>
        <dbReference type="ARBA" id="ARBA00023224"/>
    </source>
</evidence>
<feature type="compositionally biased region" description="Basic and acidic residues" evidence="4">
    <location>
        <begin position="287"/>
        <end position="297"/>
    </location>
</feature>
<feature type="domain" description="Methyl-accepting transducer" evidence="6">
    <location>
        <begin position="274"/>
        <end position="524"/>
    </location>
</feature>
<comment type="similarity">
    <text evidence="2">Belongs to the methyl-accepting chemotaxis (MCP) protein family.</text>
</comment>
<protein>
    <submittedName>
        <fullName evidence="8">Methyl-accepting chemotaxis protein</fullName>
    </submittedName>
</protein>
<sequence length="560" mass="61220">MHRTSIRKKILLGFFTITLILIALGGFSFMQLSAIQDELRDLLEEQMDLYRINNELAFTIAERSSHISNFVLTGDEFYLNQFIRVSSTSDSLERELLEISGTPEDEKFVERSQAWRRIATAEVVPMYNTGRYDDAIEVITNRMGPEGNTLMIYARNMANERQENVQFIGAEVVNTQEEIRKMVIASIGFAIIVSIILAFVISNSIIRPLKKLVDLVHIVAQGDLTQQVEVKSTDEIGHLAKAINQMVDNLKGLIKSSSSISGQVASTSERLAASSEEAAATSQEVSRTIEEVSRATEEQSSAVETSNQNLEQIAENMLQVSESIEQVQNASTHTQDSAKNGRKASREAVSKMNEILSSSKETMVVVKELDQASTEIVNIVESIHSISGQTNLLALNAAIEAARAGEAGRGFAVVAEEIRKLAEETSQSSSRIAKIIERIQSQIKGAVFSMENNSLQVEDGTEMVHSASSLFESISDEVSTISEGINHVTLLVQKVTNNSQEVVNSFQNMSAISEETAASSQEVSASAQQQNSVVDEIADSASSLAALANDLQNAISIFKV</sequence>
<dbReference type="GO" id="GO:0006935">
    <property type="term" value="P:chemotaxis"/>
    <property type="evidence" value="ECO:0007669"/>
    <property type="project" value="InterPro"/>
</dbReference>
<dbReference type="GO" id="GO:0004888">
    <property type="term" value="F:transmembrane signaling receptor activity"/>
    <property type="evidence" value="ECO:0007669"/>
    <property type="project" value="InterPro"/>
</dbReference>
<dbReference type="AlphaFoldDB" id="A0A1H3ML93"/>
<dbReference type="InterPro" id="IPR003660">
    <property type="entry name" value="HAMP_dom"/>
</dbReference>
<feature type="region of interest" description="Disordered" evidence="4">
    <location>
        <begin position="271"/>
        <end position="307"/>
    </location>
</feature>